<organism evidence="6 7">
    <name type="scientific">Tichowtungia aerotolerans</name>
    <dbReference type="NCBI Taxonomy" id="2697043"/>
    <lineage>
        <taxon>Bacteria</taxon>
        <taxon>Pseudomonadati</taxon>
        <taxon>Kiritimatiellota</taxon>
        <taxon>Tichowtungiia</taxon>
        <taxon>Tichowtungiales</taxon>
        <taxon>Tichowtungiaceae</taxon>
        <taxon>Tichowtungia</taxon>
    </lineage>
</organism>
<gene>
    <name evidence="6" type="ORF">GT409_09770</name>
</gene>
<dbReference type="InterPro" id="IPR002716">
    <property type="entry name" value="PIN_dom"/>
</dbReference>
<dbReference type="InterPro" id="IPR029060">
    <property type="entry name" value="PIN-like_dom_sf"/>
</dbReference>
<dbReference type="GO" id="GO:0005524">
    <property type="term" value="F:ATP binding"/>
    <property type="evidence" value="ECO:0007669"/>
    <property type="project" value="UniProtKB-KW"/>
</dbReference>
<name>A0A6P1MF84_9BACT</name>
<dbReference type="Gene3D" id="3.40.50.1010">
    <property type="entry name" value="5'-nuclease"/>
    <property type="match status" value="1"/>
</dbReference>
<keyword evidence="3" id="KW-0067">ATP-binding</keyword>
<dbReference type="EMBL" id="CP047593">
    <property type="protein sequence ID" value="QHI69725.1"/>
    <property type="molecule type" value="Genomic_DNA"/>
</dbReference>
<dbReference type="InterPro" id="IPR051451">
    <property type="entry name" value="PhoH2-like"/>
</dbReference>
<dbReference type="PANTHER" id="PTHR30473:SF2">
    <property type="entry name" value="PIN DOMAIN-CONTAINING PROTEIN"/>
    <property type="match status" value="1"/>
</dbReference>
<protein>
    <submittedName>
        <fullName evidence="6">AAA family ATPase</fullName>
    </submittedName>
</protein>
<keyword evidence="2" id="KW-0547">Nucleotide-binding</keyword>
<feature type="domain" description="PIN" evidence="5">
    <location>
        <begin position="2"/>
        <end position="126"/>
    </location>
</feature>
<evidence type="ECO:0000256" key="3">
    <source>
        <dbReference type="ARBA" id="ARBA00022840"/>
    </source>
</evidence>
<evidence type="ECO:0000313" key="7">
    <source>
        <dbReference type="Proteomes" id="UP000464954"/>
    </source>
</evidence>
<evidence type="ECO:0000259" key="5">
    <source>
        <dbReference type="SMART" id="SM00670"/>
    </source>
</evidence>
<dbReference type="SUPFAM" id="SSF88723">
    <property type="entry name" value="PIN domain-like"/>
    <property type="match status" value="1"/>
</dbReference>
<comment type="similarity">
    <text evidence="1">Belongs to the PhoH family.</text>
</comment>
<dbReference type="SMART" id="SM00670">
    <property type="entry name" value="PINc"/>
    <property type="match status" value="1"/>
</dbReference>
<accession>A0A6P1MF84</accession>
<keyword evidence="7" id="KW-1185">Reference proteome</keyword>
<dbReference type="CDD" id="cd09883">
    <property type="entry name" value="PIN_VapC_PhoHL-ATPase"/>
    <property type="match status" value="1"/>
</dbReference>
<evidence type="ECO:0000256" key="1">
    <source>
        <dbReference type="ARBA" id="ARBA00010393"/>
    </source>
</evidence>
<dbReference type="PANTHER" id="PTHR30473">
    <property type="entry name" value="PROTEIN PHOH"/>
    <property type="match status" value="1"/>
</dbReference>
<dbReference type="Pfam" id="PF13638">
    <property type="entry name" value="PIN_4"/>
    <property type="match status" value="1"/>
</dbReference>
<dbReference type="GO" id="GO:0005829">
    <property type="term" value="C:cytosol"/>
    <property type="evidence" value="ECO:0007669"/>
    <property type="project" value="TreeGrafter"/>
</dbReference>
<dbReference type="Proteomes" id="UP000464954">
    <property type="component" value="Chromosome"/>
</dbReference>
<dbReference type="Gene3D" id="3.40.50.300">
    <property type="entry name" value="P-loop containing nucleotide triphosphate hydrolases"/>
    <property type="match status" value="1"/>
</dbReference>
<dbReference type="KEGG" id="taer:GT409_09770"/>
<proteinExistence type="inferred from homology"/>
<dbReference type="InterPro" id="IPR027417">
    <property type="entry name" value="P-loop_NTPase"/>
</dbReference>
<comment type="similarity">
    <text evidence="4">In the N-terminal section; belongs to the PINc/VapC protein family.</text>
</comment>
<dbReference type="SUPFAM" id="SSF52540">
    <property type="entry name" value="P-loop containing nucleoside triphosphate hydrolases"/>
    <property type="match status" value="1"/>
</dbReference>
<dbReference type="InterPro" id="IPR003714">
    <property type="entry name" value="PhoH"/>
</dbReference>
<evidence type="ECO:0000313" key="6">
    <source>
        <dbReference type="EMBL" id="QHI69725.1"/>
    </source>
</evidence>
<evidence type="ECO:0000256" key="4">
    <source>
        <dbReference type="ARBA" id="ARBA00046345"/>
    </source>
</evidence>
<dbReference type="FunFam" id="3.40.50.300:FF:000013">
    <property type="entry name" value="PhoH family ATPase"/>
    <property type="match status" value="1"/>
</dbReference>
<dbReference type="Pfam" id="PF02562">
    <property type="entry name" value="PhoH"/>
    <property type="match status" value="1"/>
</dbReference>
<dbReference type="AlphaFoldDB" id="A0A6P1MF84"/>
<sequence>MKNFILDTNVLIHDPTAIYQFDEHAVIIPLKVLEEIDRFKKELSERGRNARTVSRMLDELRKKGRLSDGVSLGSGGSIQVIFADKDDPFALKLSADDLILKMAMDIKKSRPDEKCTVVSKDINLRLKADALGLEAEDYENGKQHEPDEMYSGQVVLDADSEAIGFFAREGHVVVSGMDELDPNQYITLQNPQDPKQTMLGRYDAETHRIVKLLAIDNNAPVTPRNREQRFAMDALLNDKIKLVTLCGKAGTGKTLLAIAAGYHQVMDTKYYNRLLVSRPIFPMGKDLGYLPGSVEEKLDPWMQPIHDALSLVVHNRTGSSNAQNKKGGDLIASNPLIDVEPLTYIRGRSIPNQFMIVDESQNLTPLEVKTVITRVGHDTKIILTGDLYQIDNPYVDSMSSGLSAVVEKFRGEELSAHMLFSEGVRSDLAEKAANLL</sequence>
<reference evidence="6 7" key="1">
    <citation type="submission" date="2020-01" db="EMBL/GenBank/DDBJ databases">
        <title>Ponticoccus aerotolerans gen. nov., sp. nov., an anaerobic bacterium and proposal of Ponticoccusceae fam. nov., Ponticoccusles ord. nov. and Ponticoccuse classis nov. in the phylum Kiritimatiellaeota.</title>
        <authorList>
            <person name="Zhou L.Y."/>
            <person name="Du Z.J."/>
        </authorList>
    </citation>
    <scope>NUCLEOTIDE SEQUENCE [LARGE SCALE GENOMIC DNA]</scope>
    <source>
        <strain evidence="6 7">S-5007</strain>
    </source>
</reference>
<dbReference type="RefSeq" id="WP_160628907.1">
    <property type="nucleotide sequence ID" value="NZ_CP047593.1"/>
</dbReference>
<evidence type="ECO:0000256" key="2">
    <source>
        <dbReference type="ARBA" id="ARBA00022741"/>
    </source>
</evidence>